<keyword evidence="3" id="KW-1185">Reference proteome</keyword>
<comment type="caution">
    <text evidence="2">The sequence shown here is derived from an EMBL/GenBank/DDBJ whole genome shotgun (WGS) entry which is preliminary data.</text>
</comment>
<name>A0A2U1TYF6_9GAMM</name>
<sequence>MFLSALRRRRFPAWLGIFAILTIFIAPVVSQTLAAGDHGANSQDTVASLNATEHHHHHAEQHQPNSLPRQSHGPHPVSMMDHAACGYCVLFSYTPALSAINSLAIVAANYLSDRRLPTFISLIIPVERFVSPFPRAPPF</sequence>
<dbReference type="Pfam" id="PF11162">
    <property type="entry name" value="DUF2946"/>
    <property type="match status" value="1"/>
</dbReference>
<dbReference type="EMBL" id="QDKJ01000003">
    <property type="protein sequence ID" value="PWC14439.1"/>
    <property type="molecule type" value="Genomic_DNA"/>
</dbReference>
<dbReference type="OrthoDB" id="6507184at2"/>
<organism evidence="2 3">
    <name type="scientific">Brenneria roseae subsp. americana</name>
    <dbReference type="NCBI Taxonomy" id="1508507"/>
    <lineage>
        <taxon>Bacteria</taxon>
        <taxon>Pseudomonadati</taxon>
        <taxon>Pseudomonadota</taxon>
        <taxon>Gammaproteobacteria</taxon>
        <taxon>Enterobacterales</taxon>
        <taxon>Pectobacteriaceae</taxon>
        <taxon>Brenneria</taxon>
    </lineage>
</organism>
<dbReference type="InterPro" id="IPR021333">
    <property type="entry name" value="DUF2946"/>
</dbReference>
<evidence type="ECO:0000256" key="1">
    <source>
        <dbReference type="SAM" id="MobiDB-lite"/>
    </source>
</evidence>
<dbReference type="AlphaFoldDB" id="A0A2U1TYF6"/>
<gene>
    <name evidence="2" type="ORF">B4923_04695</name>
</gene>
<accession>A0A2U1TYF6</accession>
<evidence type="ECO:0000313" key="2">
    <source>
        <dbReference type="EMBL" id="PWC14439.1"/>
    </source>
</evidence>
<reference evidence="2 3" key="1">
    <citation type="submission" date="2018-04" db="EMBL/GenBank/DDBJ databases">
        <title>Brenneria corticis sp.nov.</title>
        <authorList>
            <person name="Li Y."/>
        </authorList>
    </citation>
    <scope>NUCLEOTIDE SEQUENCE [LARGE SCALE GENOMIC DNA]</scope>
    <source>
        <strain evidence="2 3">LMG 27715</strain>
    </source>
</reference>
<evidence type="ECO:0000313" key="3">
    <source>
        <dbReference type="Proteomes" id="UP000245138"/>
    </source>
</evidence>
<feature type="region of interest" description="Disordered" evidence="1">
    <location>
        <begin position="51"/>
        <end position="75"/>
    </location>
</feature>
<dbReference type="Proteomes" id="UP000245138">
    <property type="component" value="Unassembled WGS sequence"/>
</dbReference>
<proteinExistence type="predicted"/>
<protein>
    <submittedName>
        <fullName evidence="2">DUF2946 domain-containing protein</fullName>
    </submittedName>
</protein>
<dbReference type="RefSeq" id="WP_109053435.1">
    <property type="nucleotide sequence ID" value="NZ_QDKJ01000003.1"/>
</dbReference>